<sequence>MAFAYKNGIWIWDDGNNTLQYMSKADIIQGDSSRSSKASTSTSISGRKNMDCEIRIMDVVDGYTQSKFRKHYQRKVKFFDKAVATIQDVKDVAIFTSKIDDLFPEFIGFFHTVSMDRFLRSMVVYFQYYLQVWNKMQLRRKEASRKLRQPIVTELENEVRDNLADLRSMVSRDYAAILMGICDAKKYHHMNNKNNDSLSDKDRRLFEMLIYMTTKVVWIALFRKNFLLIEKETNRLLRTNHYSPIEHAGKPTPKDSQEEQRVLVGQSFQRERRLKHRSPAIQEIIFADHDYRLLSIGINDIPGADTRIRYLEIAYAAPEELLVENNIAVGVLGVERKYLDTVLKPKDISTTKKRTSLMKIGEFNIPPRSTTRDESLSNTLPSGPCKFQESRATKKSRIKQCKIWKTYLEMGGIIQSEVDYIESARTLRASVALSSQIIKSDH</sequence>
<dbReference type="OrthoDB" id="6724830at2759"/>
<evidence type="ECO:0000313" key="1">
    <source>
        <dbReference type="EMBL" id="CAG9769540.1"/>
    </source>
</evidence>
<proteinExistence type="predicted"/>
<dbReference type="Pfam" id="PF14895">
    <property type="entry name" value="PPPI_inhib"/>
    <property type="match status" value="1"/>
</dbReference>
<dbReference type="InterPro" id="IPR026142">
    <property type="entry name" value="Pro_pase_1_reg_su_36"/>
</dbReference>
<evidence type="ECO:0000313" key="2">
    <source>
        <dbReference type="Proteomes" id="UP001152799"/>
    </source>
</evidence>
<reference evidence="1" key="1">
    <citation type="submission" date="2022-01" db="EMBL/GenBank/DDBJ databases">
        <authorList>
            <person name="King R."/>
        </authorList>
    </citation>
    <scope>NUCLEOTIDE SEQUENCE</scope>
</reference>
<dbReference type="Proteomes" id="UP001152799">
    <property type="component" value="Chromosome 5"/>
</dbReference>
<organism evidence="1 2">
    <name type="scientific">Ceutorhynchus assimilis</name>
    <name type="common">cabbage seed weevil</name>
    <dbReference type="NCBI Taxonomy" id="467358"/>
    <lineage>
        <taxon>Eukaryota</taxon>
        <taxon>Metazoa</taxon>
        <taxon>Ecdysozoa</taxon>
        <taxon>Arthropoda</taxon>
        <taxon>Hexapoda</taxon>
        <taxon>Insecta</taxon>
        <taxon>Pterygota</taxon>
        <taxon>Neoptera</taxon>
        <taxon>Endopterygota</taxon>
        <taxon>Coleoptera</taxon>
        <taxon>Polyphaga</taxon>
        <taxon>Cucujiformia</taxon>
        <taxon>Curculionidae</taxon>
        <taxon>Ceutorhynchinae</taxon>
        <taxon>Ceutorhynchus</taxon>
    </lineage>
</organism>
<dbReference type="PANTHER" id="PTHR21055:SF3">
    <property type="entry name" value="PROTEIN PHOSPHATASE 1 REGULATORY SUBUNIT 36"/>
    <property type="match status" value="1"/>
</dbReference>
<name>A0A9N9MUW7_9CUCU</name>
<keyword evidence="2" id="KW-1185">Reference proteome</keyword>
<dbReference type="EMBL" id="OU892281">
    <property type="protein sequence ID" value="CAG9769540.1"/>
    <property type="molecule type" value="Genomic_DNA"/>
</dbReference>
<dbReference type="AlphaFoldDB" id="A0A9N9MUW7"/>
<accession>A0A9N9MUW7</accession>
<dbReference type="GO" id="GO:0019902">
    <property type="term" value="F:phosphatase binding"/>
    <property type="evidence" value="ECO:0007669"/>
    <property type="project" value="InterPro"/>
</dbReference>
<dbReference type="PANTHER" id="PTHR21055">
    <property type="entry name" value="PROTEIN PHOSPHATASE 1 REGULATORY SUBUNIT 36"/>
    <property type="match status" value="1"/>
</dbReference>
<protein>
    <submittedName>
        <fullName evidence="1">Uncharacterized protein</fullName>
    </submittedName>
</protein>
<gene>
    <name evidence="1" type="ORF">CEUTPL_LOCUS10047</name>
</gene>